<name>A0A7Y9UPF0_9ACTN</name>
<dbReference type="Proteomes" id="UP000540656">
    <property type="component" value="Unassembled WGS sequence"/>
</dbReference>
<evidence type="ECO:0000259" key="1">
    <source>
        <dbReference type="Pfam" id="PF13577"/>
    </source>
</evidence>
<feature type="domain" description="SnoaL-like" evidence="1">
    <location>
        <begin position="20"/>
        <end position="134"/>
    </location>
</feature>
<keyword evidence="3" id="KW-1185">Reference proteome</keyword>
<dbReference type="RefSeq" id="WP_179502586.1">
    <property type="nucleotide sequence ID" value="NZ_JACCAA010000001.1"/>
</dbReference>
<protein>
    <submittedName>
        <fullName evidence="2">Uncharacterized protein (TIGR02246 family)</fullName>
    </submittedName>
</protein>
<evidence type="ECO:0000313" key="2">
    <source>
        <dbReference type="EMBL" id="NYG59548.1"/>
    </source>
</evidence>
<evidence type="ECO:0000313" key="3">
    <source>
        <dbReference type="Proteomes" id="UP000540656"/>
    </source>
</evidence>
<dbReference type="Gene3D" id="3.10.450.50">
    <property type="match status" value="1"/>
</dbReference>
<dbReference type="EMBL" id="JACCAA010000001">
    <property type="protein sequence ID" value="NYG59548.1"/>
    <property type="molecule type" value="Genomic_DNA"/>
</dbReference>
<proteinExistence type="predicted"/>
<comment type="caution">
    <text evidence="2">The sequence shown here is derived from an EMBL/GenBank/DDBJ whole genome shotgun (WGS) entry which is preliminary data.</text>
</comment>
<dbReference type="Pfam" id="PF13577">
    <property type="entry name" value="SnoaL_4"/>
    <property type="match status" value="1"/>
</dbReference>
<dbReference type="AlphaFoldDB" id="A0A7Y9UPF0"/>
<dbReference type="SUPFAM" id="SSF54427">
    <property type="entry name" value="NTF2-like"/>
    <property type="match status" value="1"/>
</dbReference>
<dbReference type="InterPro" id="IPR032710">
    <property type="entry name" value="NTF2-like_dom_sf"/>
</dbReference>
<dbReference type="InterPro" id="IPR037401">
    <property type="entry name" value="SnoaL-like"/>
</dbReference>
<accession>A0A7Y9UPF0</accession>
<sequence length="162" mass="17385">MNDATPDQAVTRAVRAQLAREVLGRYAIACDTGDEAALAALFHPEATAVYDKDADLVGNTQIAAWVIGATAHLVWQQHSLGVMAVDVDGDRATVIAYLTSHQVAATAPDTAMMMNSRYDADLELVDGAWLIRKLHLLVGTIEHRPIELGSLVNTASKSVQHV</sequence>
<reference evidence="2 3" key="1">
    <citation type="submission" date="2020-07" db="EMBL/GenBank/DDBJ databases">
        <title>Sequencing the genomes of 1000 actinobacteria strains.</title>
        <authorList>
            <person name="Klenk H.-P."/>
        </authorList>
    </citation>
    <scope>NUCLEOTIDE SEQUENCE [LARGE SCALE GENOMIC DNA]</scope>
    <source>
        <strain evidence="2 3">DSM 23819</strain>
    </source>
</reference>
<gene>
    <name evidence="2" type="ORF">BJ980_002471</name>
</gene>
<organism evidence="2 3">
    <name type="scientific">Nocardioides daedukensis</name>
    <dbReference type="NCBI Taxonomy" id="634462"/>
    <lineage>
        <taxon>Bacteria</taxon>
        <taxon>Bacillati</taxon>
        <taxon>Actinomycetota</taxon>
        <taxon>Actinomycetes</taxon>
        <taxon>Propionibacteriales</taxon>
        <taxon>Nocardioidaceae</taxon>
        <taxon>Nocardioides</taxon>
    </lineage>
</organism>